<dbReference type="EMBL" id="CP002280">
    <property type="protein sequence ID" value="ADP41626.1"/>
    <property type="molecule type" value="Genomic_DNA"/>
</dbReference>
<evidence type="ECO:0000313" key="3">
    <source>
        <dbReference type="Proteomes" id="UP000000387"/>
    </source>
</evidence>
<keyword evidence="1" id="KW-0472">Membrane</keyword>
<keyword evidence="1" id="KW-0812">Transmembrane</keyword>
<dbReference type="KEGG" id="rdn:HMPREF0733_12169"/>
<evidence type="ECO:0000313" key="2">
    <source>
        <dbReference type="EMBL" id="ADP41626.1"/>
    </source>
</evidence>
<accession>E3H3Q7</accession>
<dbReference type="AlphaFoldDB" id="E3H3Q7"/>
<proteinExistence type="predicted"/>
<keyword evidence="1" id="KW-1133">Transmembrane helix</keyword>
<sequence length="67" mass="7681">MVISARRRGDNAPLRRAFGTLAQEKNQRYPNAIGIKTRYRDKAVLATFTVALLIALYLRPHIIKESR</sequence>
<organism evidence="2 3">
    <name type="scientific">Rothia dentocariosa (strain ATCC 17931 / CDC X599 / XDIA)</name>
    <dbReference type="NCBI Taxonomy" id="762948"/>
    <lineage>
        <taxon>Bacteria</taxon>
        <taxon>Bacillati</taxon>
        <taxon>Actinomycetota</taxon>
        <taxon>Actinomycetes</taxon>
        <taxon>Micrococcales</taxon>
        <taxon>Micrococcaceae</taxon>
        <taxon>Rothia</taxon>
    </lineage>
</organism>
<evidence type="ECO:0000256" key="1">
    <source>
        <dbReference type="SAM" id="Phobius"/>
    </source>
</evidence>
<protein>
    <submittedName>
        <fullName evidence="2">Uncharacterized protein</fullName>
    </submittedName>
</protein>
<dbReference type="HOGENOM" id="CLU_2809792_0_0_11"/>
<name>E3H3Q7_ROTDC</name>
<reference evidence="3" key="1">
    <citation type="submission" date="2010-10" db="EMBL/GenBank/DDBJ databases">
        <title>The complete genome of Rothia dentocariosa ATCC 17931.</title>
        <authorList>
            <person name="Muzny D."/>
            <person name="Qin X."/>
            <person name="Buhay C."/>
            <person name="Dugan-Rocha S."/>
            <person name="Ding Y."/>
            <person name="Chen G."/>
            <person name="Hawes A."/>
            <person name="Holder M."/>
            <person name="Jhangiani S."/>
            <person name="Johnson A."/>
            <person name="Khan Z."/>
            <person name="Li Z."/>
            <person name="Liu W."/>
            <person name="Liu X."/>
            <person name="Perez L."/>
            <person name="Shen H."/>
            <person name="Wang Q."/>
            <person name="Watt J."/>
            <person name="Xi L."/>
            <person name="Xin Y."/>
            <person name="Zhou J."/>
            <person name="Deng J."/>
            <person name="Jiang H."/>
            <person name="Liu Y."/>
            <person name="Qu J."/>
            <person name="Song X.-Z."/>
            <person name="Zhang L."/>
            <person name="Villasana D."/>
            <person name="Johnson A."/>
            <person name="Liu J."/>
            <person name="Liyanage D."/>
            <person name="Lorensuhewa L."/>
            <person name="Robinson T."/>
            <person name="Song A."/>
            <person name="Song B.-B."/>
            <person name="Dinh H."/>
            <person name="Thornton R."/>
            <person name="Coyle M."/>
            <person name="Francisco L."/>
            <person name="Jackson L."/>
            <person name="Javaid M."/>
            <person name="Korchina V."/>
            <person name="Kovar C."/>
            <person name="Mata R."/>
            <person name="Mathew T."/>
            <person name="Ngo R."/>
            <person name="Nguyen L."/>
            <person name="Nguyen N."/>
            <person name="Okwuonu G."/>
            <person name="Ongeri F."/>
            <person name="Pham C."/>
            <person name="Simmons D."/>
            <person name="Wilczek-Boney K."/>
            <person name="Hale W."/>
            <person name="Jakkamsetti A."/>
            <person name="Pham P."/>
            <person name="Ruth R."/>
            <person name="San Lucas F."/>
            <person name="Warren J."/>
            <person name="Zhang J."/>
            <person name="Zhao Z."/>
            <person name="Zhou C."/>
            <person name="Zhu D."/>
            <person name="Lee S."/>
            <person name="Bess C."/>
            <person name="Blankenburg K."/>
            <person name="Forbes L."/>
            <person name="Fu Q."/>
            <person name="Gubbala S."/>
            <person name="Hirani K."/>
            <person name="Jayaseelan J.C."/>
            <person name="Lara F."/>
            <person name="Munidasa M."/>
            <person name="Palculict T."/>
            <person name="Patil S."/>
            <person name="Pu L.-L."/>
            <person name="Saada N."/>
            <person name="Tang L."/>
            <person name="Weissenberger G."/>
            <person name="Zhu Y."/>
            <person name="Hemphill L."/>
            <person name="Shang Y."/>
            <person name="Youmans B."/>
            <person name="Ayvaz T."/>
            <person name="Ross M."/>
            <person name="Santibanez J."/>
            <person name="Aqrawi P."/>
            <person name="Gross S."/>
            <person name="Joshi V."/>
            <person name="Fowler G."/>
            <person name="Nazareth L."/>
            <person name="Reid J."/>
            <person name="Worley K."/>
            <person name="Petrosino J."/>
            <person name="Highlander S."/>
            <person name="Gibbs R."/>
        </authorList>
    </citation>
    <scope>NUCLEOTIDE SEQUENCE [LARGE SCALE GENOMIC DNA]</scope>
    <source>
        <strain evidence="3">ATCC 17931 / CDC X599 / XDIA</strain>
    </source>
</reference>
<dbReference type="Proteomes" id="UP000000387">
    <property type="component" value="Chromosome"/>
</dbReference>
<gene>
    <name evidence="2" type="ordered locus">HMPREF0733_12169</name>
</gene>
<feature type="transmembrane region" description="Helical" evidence="1">
    <location>
        <begin position="43"/>
        <end position="62"/>
    </location>
</feature>